<dbReference type="OrthoDB" id="3263163at2759"/>
<keyword evidence="3" id="KW-1185">Reference proteome</keyword>
<feature type="compositionally biased region" description="Low complexity" evidence="1">
    <location>
        <begin position="213"/>
        <end position="246"/>
    </location>
</feature>
<reference evidence="2 3" key="1">
    <citation type="submission" date="2019-02" db="EMBL/GenBank/DDBJ databases">
        <title>Genome sequencing of the rare red list fungi Phellinidium pouzarii.</title>
        <authorList>
            <person name="Buettner E."/>
            <person name="Kellner H."/>
        </authorList>
    </citation>
    <scope>NUCLEOTIDE SEQUENCE [LARGE SCALE GENOMIC DNA]</scope>
    <source>
        <strain evidence="2 3">DSM 108285</strain>
    </source>
</reference>
<dbReference type="AlphaFoldDB" id="A0A4V3XCI4"/>
<dbReference type="EMBL" id="SGPK01000223">
    <property type="protein sequence ID" value="THH06003.1"/>
    <property type="molecule type" value="Genomic_DNA"/>
</dbReference>
<evidence type="ECO:0000313" key="2">
    <source>
        <dbReference type="EMBL" id="THH06003.1"/>
    </source>
</evidence>
<proteinExistence type="predicted"/>
<dbReference type="Proteomes" id="UP000308199">
    <property type="component" value="Unassembled WGS sequence"/>
</dbReference>
<sequence length="499" mass="53392">MMDHWQDLQRHILPGVLGAVRIANPGVNVQIFWETTGKTQDQRAPAHKTQRHFNDFPDIDIVVLEEWPEVHLVPPESPQPTANSPLDMSDEELPSPISPIDMINSNPGSLSLVSRMQALHGLANRRRPSEGRRRPSVTRASFFRETSSVPSPRRERLVSNKNGGKEKEKLRQLSMATGPGVPTPNFSSALDLRGLAQQPGLVSPVDDTLTNGGSAFASSSANTSPQRMHGLLSSSPGSDTSGSALSTLSPLSHRNIDKSFIEGDSHQSSLANGQAQSILYPLKYGNPAQVPSGQYFSGPSTSSNSLQSDHSVPISPILYQTPIARPLPYGGYSESLIPSLPSYTPYPTYSNAVPAPLAFAGNSATLAPLGTVASSTSSHLSALDAGNLDEDVVPASAPPDSRGQVPFVFDAAYEAQSAVRLRRAIDSMHEGDVVQSSAPANGFGSASNGVSMSWDEGGFMQGHPEFSTAVSQDYFSYDRSRKDGRLTNAYSLSPAEQYV</sequence>
<organism evidence="2 3">
    <name type="scientific">Phellinidium pouzarii</name>
    <dbReference type="NCBI Taxonomy" id="167371"/>
    <lineage>
        <taxon>Eukaryota</taxon>
        <taxon>Fungi</taxon>
        <taxon>Dikarya</taxon>
        <taxon>Basidiomycota</taxon>
        <taxon>Agaricomycotina</taxon>
        <taxon>Agaricomycetes</taxon>
        <taxon>Hymenochaetales</taxon>
        <taxon>Hymenochaetaceae</taxon>
        <taxon>Phellinidium</taxon>
    </lineage>
</organism>
<feature type="region of interest" description="Disordered" evidence="1">
    <location>
        <begin position="213"/>
        <end position="249"/>
    </location>
</feature>
<feature type="region of interest" description="Disordered" evidence="1">
    <location>
        <begin position="122"/>
        <end position="185"/>
    </location>
</feature>
<protein>
    <submittedName>
        <fullName evidence="2">Uncharacterized protein</fullName>
    </submittedName>
</protein>
<feature type="compositionally biased region" description="Basic and acidic residues" evidence="1">
    <location>
        <begin position="152"/>
        <end position="171"/>
    </location>
</feature>
<gene>
    <name evidence="2" type="ORF">EW145_g4391</name>
</gene>
<feature type="region of interest" description="Disordered" evidence="1">
    <location>
        <begin position="74"/>
        <end position="105"/>
    </location>
</feature>
<accession>A0A4V3XCI4</accession>
<evidence type="ECO:0000256" key="1">
    <source>
        <dbReference type="SAM" id="MobiDB-lite"/>
    </source>
</evidence>
<evidence type="ECO:0000313" key="3">
    <source>
        <dbReference type="Proteomes" id="UP000308199"/>
    </source>
</evidence>
<comment type="caution">
    <text evidence="2">The sequence shown here is derived from an EMBL/GenBank/DDBJ whole genome shotgun (WGS) entry which is preliminary data.</text>
</comment>
<name>A0A4V3XCI4_9AGAM</name>